<dbReference type="EMBL" id="BMAW01018431">
    <property type="protein sequence ID" value="GFT58397.1"/>
    <property type="molecule type" value="Genomic_DNA"/>
</dbReference>
<accession>A0A8X6TWS0</accession>
<reference evidence="1" key="1">
    <citation type="submission" date="2020-08" db="EMBL/GenBank/DDBJ databases">
        <title>Multicomponent nature underlies the extraordinary mechanical properties of spider dragline silk.</title>
        <authorList>
            <person name="Kono N."/>
            <person name="Nakamura H."/>
            <person name="Mori M."/>
            <person name="Yoshida Y."/>
            <person name="Ohtoshi R."/>
            <person name="Malay A.D."/>
            <person name="Moran D.A.P."/>
            <person name="Tomita M."/>
            <person name="Numata K."/>
            <person name="Arakawa K."/>
        </authorList>
    </citation>
    <scope>NUCLEOTIDE SEQUENCE</scope>
</reference>
<name>A0A8X6TWS0_NEPPI</name>
<organism evidence="1 2">
    <name type="scientific">Nephila pilipes</name>
    <name type="common">Giant wood spider</name>
    <name type="synonym">Nephila maculata</name>
    <dbReference type="NCBI Taxonomy" id="299642"/>
    <lineage>
        <taxon>Eukaryota</taxon>
        <taxon>Metazoa</taxon>
        <taxon>Ecdysozoa</taxon>
        <taxon>Arthropoda</taxon>
        <taxon>Chelicerata</taxon>
        <taxon>Arachnida</taxon>
        <taxon>Araneae</taxon>
        <taxon>Araneomorphae</taxon>
        <taxon>Entelegynae</taxon>
        <taxon>Araneoidea</taxon>
        <taxon>Nephilidae</taxon>
        <taxon>Nephila</taxon>
    </lineage>
</organism>
<keyword evidence="2" id="KW-1185">Reference proteome</keyword>
<dbReference type="OrthoDB" id="6430534at2759"/>
<gene>
    <name evidence="1" type="ORF">NPIL_191671</name>
</gene>
<evidence type="ECO:0000313" key="1">
    <source>
        <dbReference type="EMBL" id="GFT58397.1"/>
    </source>
</evidence>
<evidence type="ECO:0000313" key="2">
    <source>
        <dbReference type="Proteomes" id="UP000887013"/>
    </source>
</evidence>
<protein>
    <submittedName>
        <fullName evidence="1">Uncharacterized protein</fullName>
    </submittedName>
</protein>
<dbReference type="AlphaFoldDB" id="A0A8X6TWS0"/>
<dbReference type="Proteomes" id="UP000887013">
    <property type="component" value="Unassembled WGS sequence"/>
</dbReference>
<sequence length="204" mass="23746">MFESRLSQKTSLHISSADKDEYLNKRNIIRFLAEAISCVMKYNNMNWVPPVSIPELLPNTSSLFTQSIGKAITHYCMEKETLEYEPNGEINLEELLQLSGTEAETHIRSCVRGYMEVVPREDYYEHLYFICFVCQLCVHAIRNENKFISSYIFAEAVDAFYARCHYHIHFINIIEAAVQYNAYHKRIHDDSDDDGFSTSSEDED</sequence>
<comment type="caution">
    <text evidence="1">The sequence shown here is derived from an EMBL/GenBank/DDBJ whole genome shotgun (WGS) entry which is preliminary data.</text>
</comment>
<proteinExistence type="predicted"/>